<protein>
    <submittedName>
        <fullName evidence="1">Uncharacterized protein</fullName>
    </submittedName>
</protein>
<name>A0ABU5CT61_9BACI</name>
<accession>A0ABU5CT61</accession>
<organism evidence="1 2">
    <name type="scientific">Paracerasibacillus soli</name>
    <dbReference type="NCBI Taxonomy" id="480284"/>
    <lineage>
        <taxon>Bacteria</taxon>
        <taxon>Bacillati</taxon>
        <taxon>Bacillota</taxon>
        <taxon>Bacilli</taxon>
        <taxon>Bacillales</taxon>
        <taxon>Bacillaceae</taxon>
        <taxon>Paracerasibacillus</taxon>
    </lineage>
</organism>
<reference evidence="1 2" key="1">
    <citation type="submission" date="2023-10" db="EMBL/GenBank/DDBJ databases">
        <title>Virgibacillus soli CC-YMP-6 genome.</title>
        <authorList>
            <person name="Miliotis G."/>
            <person name="Sengupta P."/>
            <person name="Hameed A."/>
            <person name="Chuvochina M."/>
            <person name="Mcdonagh F."/>
            <person name="Simpson A.C."/>
            <person name="Singh N.K."/>
            <person name="Rekha P.D."/>
            <person name="Raman K."/>
            <person name="Hugenholtz P."/>
            <person name="Venkateswaran K."/>
        </authorList>
    </citation>
    <scope>NUCLEOTIDE SEQUENCE [LARGE SCALE GENOMIC DNA]</scope>
    <source>
        <strain evidence="1 2">CC-YMP-6</strain>
    </source>
</reference>
<dbReference type="EMBL" id="JAWDIQ010000002">
    <property type="protein sequence ID" value="MDY0409032.1"/>
    <property type="molecule type" value="Genomic_DNA"/>
</dbReference>
<dbReference type="RefSeq" id="WP_320379853.1">
    <property type="nucleotide sequence ID" value="NZ_JAWDIQ010000002.1"/>
</dbReference>
<dbReference type="Proteomes" id="UP001275315">
    <property type="component" value="Unassembled WGS sequence"/>
</dbReference>
<evidence type="ECO:0000313" key="1">
    <source>
        <dbReference type="EMBL" id="MDY0409032.1"/>
    </source>
</evidence>
<comment type="caution">
    <text evidence="1">The sequence shown here is derived from an EMBL/GenBank/DDBJ whole genome shotgun (WGS) entry which is preliminary data.</text>
</comment>
<evidence type="ECO:0000313" key="2">
    <source>
        <dbReference type="Proteomes" id="UP001275315"/>
    </source>
</evidence>
<keyword evidence="2" id="KW-1185">Reference proteome</keyword>
<proteinExistence type="predicted"/>
<sequence length="99" mass="11711">MKLNERKNKFDKRATLEKIHNSILDIQTNEFITELIKSGRLCDYLVDNKLNSFGKLILKLRYIEQIEILDAIRKNYAVATGYGRFHNYDIFLTLLILFV</sequence>
<gene>
    <name evidence="1" type="ORF">RWD45_11250</name>
</gene>